<dbReference type="Gene3D" id="2.40.50.100">
    <property type="match status" value="1"/>
</dbReference>
<dbReference type="Pfam" id="PF25989">
    <property type="entry name" value="YknX_C"/>
    <property type="match status" value="1"/>
</dbReference>
<evidence type="ECO:0000259" key="4">
    <source>
        <dbReference type="Pfam" id="PF25989"/>
    </source>
</evidence>
<evidence type="ECO:0000259" key="2">
    <source>
        <dbReference type="Pfam" id="PF25917"/>
    </source>
</evidence>
<dbReference type="PANTHER" id="PTHR30469:SF16">
    <property type="entry name" value="HAE1 FAMILY EFFLUX PUMP MFP COMPONENT"/>
    <property type="match status" value="1"/>
</dbReference>
<dbReference type="PANTHER" id="PTHR30469">
    <property type="entry name" value="MULTIDRUG RESISTANCE PROTEIN MDTA"/>
    <property type="match status" value="1"/>
</dbReference>
<evidence type="ECO:0000256" key="1">
    <source>
        <dbReference type="ARBA" id="ARBA00009477"/>
    </source>
</evidence>
<dbReference type="Gene3D" id="1.10.287.470">
    <property type="entry name" value="Helix hairpin bin"/>
    <property type="match status" value="1"/>
</dbReference>
<feature type="domain" description="Multidrug resistance protein MdtA-like barrel-sandwich hybrid" evidence="2">
    <location>
        <begin position="74"/>
        <end position="194"/>
    </location>
</feature>
<dbReference type="RefSeq" id="WP_251936801.1">
    <property type="nucleotide sequence ID" value="NZ_CP098747.1"/>
</dbReference>
<dbReference type="Gene3D" id="2.40.420.20">
    <property type="match status" value="1"/>
</dbReference>
<dbReference type="Pfam" id="PF25954">
    <property type="entry name" value="Beta-barrel_RND_2"/>
    <property type="match status" value="1"/>
</dbReference>
<accession>A0ABY4W6D3</accession>
<evidence type="ECO:0000259" key="3">
    <source>
        <dbReference type="Pfam" id="PF25954"/>
    </source>
</evidence>
<dbReference type="InterPro" id="IPR058792">
    <property type="entry name" value="Beta-barrel_RND_2"/>
</dbReference>
<dbReference type="Gene3D" id="2.40.30.170">
    <property type="match status" value="1"/>
</dbReference>
<gene>
    <name evidence="5" type="ORF">NBZ79_07060</name>
</gene>
<organism evidence="5 6">
    <name type="scientific">Sneathiella marina</name>
    <dbReference type="NCBI Taxonomy" id="2950108"/>
    <lineage>
        <taxon>Bacteria</taxon>
        <taxon>Pseudomonadati</taxon>
        <taxon>Pseudomonadota</taxon>
        <taxon>Alphaproteobacteria</taxon>
        <taxon>Sneathiellales</taxon>
        <taxon>Sneathiellaceae</taxon>
        <taxon>Sneathiella</taxon>
    </lineage>
</organism>
<protein>
    <submittedName>
        <fullName evidence="5">Efflux RND transporter periplasmic adaptor subunit</fullName>
    </submittedName>
</protein>
<dbReference type="SUPFAM" id="SSF111369">
    <property type="entry name" value="HlyD-like secretion proteins"/>
    <property type="match status" value="1"/>
</dbReference>
<proteinExistence type="inferred from homology"/>
<dbReference type="NCBIfam" id="TIGR01730">
    <property type="entry name" value="RND_mfp"/>
    <property type="match status" value="1"/>
</dbReference>
<dbReference type="EMBL" id="CP098747">
    <property type="protein sequence ID" value="USG62735.1"/>
    <property type="molecule type" value="Genomic_DNA"/>
</dbReference>
<dbReference type="Pfam" id="PF25917">
    <property type="entry name" value="BSH_RND"/>
    <property type="match status" value="1"/>
</dbReference>
<evidence type="ECO:0000313" key="6">
    <source>
        <dbReference type="Proteomes" id="UP001056291"/>
    </source>
</evidence>
<evidence type="ECO:0000313" key="5">
    <source>
        <dbReference type="EMBL" id="USG62735.1"/>
    </source>
</evidence>
<feature type="domain" description="YknX-like C-terminal permuted SH3-like" evidence="4">
    <location>
        <begin position="289"/>
        <end position="352"/>
    </location>
</feature>
<comment type="similarity">
    <text evidence="1">Belongs to the membrane fusion protein (MFP) (TC 8.A.1) family.</text>
</comment>
<keyword evidence="6" id="KW-1185">Reference proteome</keyword>
<dbReference type="InterPro" id="IPR006143">
    <property type="entry name" value="RND_pump_MFP"/>
</dbReference>
<sequence>MKKTQQFVIILVVVALGYAGWHFKSDLPFIGGEQVAAASKPHNRPPQGVIVSEVFLKELPRILTAVGTAKANESVDITTKVSGIIKSLNFSEGQEISRGAVLVQMDDAEFRANLTESEAERDNRQKLYDRALKLYETKNVPKAQVDLLLSELLASEAKIAADKARISDYVIKAPFPGVLGFREVSVGSLVKPGDVITTLDDTELIKIDFDLPERILAEIRPEQEFQAISVAYPDKVFQGVVGIIATRVDEVTRAVRVRGFVPNEEGLLKPGMFLSIRLQVSIDTDALMVSEEAVVTTINGHHVYAVVEDKAVRTPIEIGRRTRGYVEIIKGLDEDDRVIVEGLQKIKDGSPVSPTLAVLKSEAVSTQ</sequence>
<dbReference type="Proteomes" id="UP001056291">
    <property type="component" value="Chromosome"/>
</dbReference>
<dbReference type="InterPro" id="IPR058637">
    <property type="entry name" value="YknX-like_C"/>
</dbReference>
<dbReference type="InterPro" id="IPR058625">
    <property type="entry name" value="MdtA-like_BSH"/>
</dbReference>
<name>A0ABY4W6D3_9PROT</name>
<reference evidence="5" key="1">
    <citation type="submission" date="2022-06" db="EMBL/GenBank/DDBJ databases">
        <title>Sneathiella actinostolidae sp. nov., isolated from a sea anemonein the Western Pacific Ocean.</title>
        <authorList>
            <person name="Wei M.J."/>
        </authorList>
    </citation>
    <scope>NUCLEOTIDE SEQUENCE</scope>
    <source>
        <strain evidence="5">PHK-P5</strain>
    </source>
</reference>
<feature type="domain" description="CusB-like beta-barrel" evidence="3">
    <location>
        <begin position="207"/>
        <end position="279"/>
    </location>
</feature>